<evidence type="ECO:0000256" key="1">
    <source>
        <dbReference type="ARBA" id="ARBA00004240"/>
    </source>
</evidence>
<dbReference type="InterPro" id="IPR013244">
    <property type="entry name" value="Sec39_domain"/>
</dbReference>
<dbReference type="RefSeq" id="XP_019016513.1">
    <property type="nucleotide sequence ID" value="XM_019161502.1"/>
</dbReference>
<proteinExistence type="predicted"/>
<dbReference type="PANTHER" id="PTHR40787">
    <property type="entry name" value="SECRETED PROTEIN"/>
    <property type="match status" value="1"/>
</dbReference>
<evidence type="ECO:0000259" key="5">
    <source>
        <dbReference type="Pfam" id="PF08314"/>
    </source>
</evidence>
<dbReference type="GO" id="GO:0015031">
    <property type="term" value="P:protein transport"/>
    <property type="evidence" value="ECO:0007669"/>
    <property type="project" value="UniProtKB-KW"/>
</dbReference>
<reference evidence="6 7" key="1">
    <citation type="journal article" date="2016" name="Proc. Natl. Acad. Sci. U.S.A.">
        <title>Comparative genomics of biotechnologically important yeasts.</title>
        <authorList>
            <person name="Riley R."/>
            <person name="Haridas S."/>
            <person name="Wolfe K.H."/>
            <person name="Lopes M.R."/>
            <person name="Hittinger C.T."/>
            <person name="Goeker M."/>
            <person name="Salamov A.A."/>
            <person name="Wisecaver J.H."/>
            <person name="Long T.M."/>
            <person name="Calvey C.H."/>
            <person name="Aerts A.L."/>
            <person name="Barry K.W."/>
            <person name="Choi C."/>
            <person name="Clum A."/>
            <person name="Coughlan A.Y."/>
            <person name="Deshpande S."/>
            <person name="Douglass A.P."/>
            <person name="Hanson S.J."/>
            <person name="Klenk H.-P."/>
            <person name="LaButti K.M."/>
            <person name="Lapidus A."/>
            <person name="Lindquist E.A."/>
            <person name="Lipzen A.M."/>
            <person name="Meier-Kolthoff J.P."/>
            <person name="Ohm R.A."/>
            <person name="Otillar R.P."/>
            <person name="Pangilinan J.L."/>
            <person name="Peng Y."/>
            <person name="Rokas A."/>
            <person name="Rosa C.A."/>
            <person name="Scheuner C."/>
            <person name="Sibirny A.A."/>
            <person name="Slot J.C."/>
            <person name="Stielow J.B."/>
            <person name="Sun H."/>
            <person name="Kurtzman C.P."/>
            <person name="Blackwell M."/>
            <person name="Grigoriev I.V."/>
            <person name="Jeffries T.W."/>
        </authorList>
    </citation>
    <scope>NUCLEOTIDE SEQUENCE [LARGE SCALE GENOMIC DNA]</scope>
    <source>
        <strain evidence="6 7">NRRL Y-2026</strain>
    </source>
</reference>
<dbReference type="GeneID" id="30178189"/>
<dbReference type="GO" id="GO:0006890">
    <property type="term" value="P:retrograde vesicle-mediated transport, Golgi to endoplasmic reticulum"/>
    <property type="evidence" value="ECO:0007669"/>
    <property type="project" value="InterPro"/>
</dbReference>
<evidence type="ECO:0000313" key="7">
    <source>
        <dbReference type="Proteomes" id="UP000094455"/>
    </source>
</evidence>
<evidence type="ECO:0000256" key="3">
    <source>
        <dbReference type="ARBA" id="ARBA00022824"/>
    </source>
</evidence>
<comment type="subcellular location">
    <subcellularLocation>
        <location evidence="1">Endoplasmic reticulum</location>
    </subcellularLocation>
</comment>
<evidence type="ECO:0000256" key="4">
    <source>
        <dbReference type="ARBA" id="ARBA00022927"/>
    </source>
</evidence>
<name>A0A1E3NGX3_9ASCO</name>
<dbReference type="EMBL" id="KV454005">
    <property type="protein sequence ID" value="ODQ45400.1"/>
    <property type="molecule type" value="Genomic_DNA"/>
</dbReference>
<keyword evidence="7" id="KW-1185">Reference proteome</keyword>
<sequence length="796" mass="90768">MSVYKMFELENIIDLVIGAQYVVSSSQGLEEITERLAKVKPFLNTDGLTVEFLLRLLVVSLPVLLCDEGIVKCVESLLEVKEQHDFENHKQGEDVDISSILGTESEVPATITNLLGLSLEQKKMMVEKLYESITTETHRYNFSVQDDGNMITDAKLFSMCMKSFIFRINYDLGSFRCTDVLISAIKHSRFADLELLDWIKGFYSPMSRLSKTLEYDHPLLDYENLLPTEEKVQLIMTHITKEKKDSGIINEVLIPYFQYVGIDAWNSLNIWLQEFGSKCIKEADHLKLINNYKVLLYLLRHDKLLLALDSLEYTVKATFVCTILATIYLCPRAVLQVFVYSKEMLTLLKYFTLEDGPDVFSAENLSGLTLSEVSHKLSASYKTIDSILNVIDVGEILYSNELSFVDIMTLENSNKSVQYTELVKFIDNEVTVETNDKKWSLFLSSLYATFKKTSVFNKISIEELCEVILGKLLGMKQYSVIANIYQISFNHLLKDNYENIIAKHCWQLYMKARNCDPKIGSLKDCANCLKLLSSTSGDAHRLSSLIEANSKLLEWKFYLKPGVPITPKNVFEVDDPLAIIKRILELNENAYMYPGDLYYLLALLIDGMDKVSKDSLYLNKGKSYDDPTNLLVVKLRLLCLEFSSAMDYSYSFDLGFELLAFAITRKYEVEGLFELVSENWFLFFQLSKNDYDNVSESSAVNNKMKLLGKLLLLTPTEFNTIVLEQWQMLNSQQEQMMASSDISQQVQQKSSTPIETSLGDVQARLQRSLKSSAEELLNTDSSELGKNIIGWIVGAN</sequence>
<organism evidence="6 7">
    <name type="scientific">Pichia membranifaciens NRRL Y-2026</name>
    <dbReference type="NCBI Taxonomy" id="763406"/>
    <lineage>
        <taxon>Eukaryota</taxon>
        <taxon>Fungi</taxon>
        <taxon>Dikarya</taxon>
        <taxon>Ascomycota</taxon>
        <taxon>Saccharomycotina</taxon>
        <taxon>Pichiomycetes</taxon>
        <taxon>Pichiales</taxon>
        <taxon>Pichiaceae</taxon>
        <taxon>Pichia</taxon>
    </lineage>
</organism>
<dbReference type="Proteomes" id="UP000094455">
    <property type="component" value="Unassembled WGS sequence"/>
</dbReference>
<dbReference type="GO" id="GO:0005783">
    <property type="term" value="C:endoplasmic reticulum"/>
    <property type="evidence" value="ECO:0007669"/>
    <property type="project" value="UniProtKB-SubCell"/>
</dbReference>
<dbReference type="AlphaFoldDB" id="A0A1E3NGX3"/>
<accession>A0A1E3NGX3</accession>
<evidence type="ECO:0000256" key="2">
    <source>
        <dbReference type="ARBA" id="ARBA00022448"/>
    </source>
</evidence>
<keyword evidence="2" id="KW-0813">Transport</keyword>
<gene>
    <name evidence="6" type="ORF">PICMEDRAFT_171951</name>
</gene>
<keyword evidence="4" id="KW-0653">Protein transport</keyword>
<dbReference type="PANTHER" id="PTHR40787:SF3">
    <property type="entry name" value="PROTEIN TRANSPORT PROTEIN SEC39"/>
    <property type="match status" value="1"/>
</dbReference>
<protein>
    <recommendedName>
        <fullName evidence="5">Sec39 domain-containing protein</fullName>
    </recommendedName>
</protein>
<evidence type="ECO:0000313" key="6">
    <source>
        <dbReference type="EMBL" id="ODQ45400.1"/>
    </source>
</evidence>
<keyword evidence="3" id="KW-0256">Endoplasmic reticulum</keyword>
<dbReference type="OrthoDB" id="342024at2759"/>
<feature type="domain" description="Sec39" evidence="5">
    <location>
        <begin position="44"/>
        <end position="741"/>
    </location>
</feature>
<dbReference type="Pfam" id="PF08314">
    <property type="entry name" value="Sec39"/>
    <property type="match status" value="1"/>
</dbReference>